<proteinExistence type="predicted"/>
<evidence type="ECO:0000313" key="1">
    <source>
        <dbReference type="EMBL" id="PEJ08377.1"/>
    </source>
</evidence>
<name>A0A2A7W1A6_9BACI</name>
<dbReference type="Proteomes" id="UP000220045">
    <property type="component" value="Unassembled WGS sequence"/>
</dbReference>
<gene>
    <name evidence="1" type="ORF">CN684_11580</name>
</gene>
<accession>A0A2A7W1A6</accession>
<comment type="caution">
    <text evidence="1">The sequence shown here is derived from an EMBL/GenBank/DDBJ whole genome shotgun (WGS) entry which is preliminary data.</text>
</comment>
<reference evidence="1 2" key="1">
    <citation type="submission" date="2017-09" db="EMBL/GenBank/DDBJ databases">
        <title>Large-scale bioinformatics analysis of Bacillus genomes uncovers conserved roles of natural products in bacterial physiology.</title>
        <authorList>
            <consortium name="Agbiome Team Llc"/>
            <person name="Bleich R.M."/>
            <person name="Grubbs K.J."/>
            <person name="Santa Maria K.C."/>
            <person name="Allen S.E."/>
            <person name="Farag S."/>
            <person name="Shank E.A."/>
            <person name="Bowers A."/>
        </authorList>
    </citation>
    <scope>NUCLEOTIDE SEQUENCE [LARGE SCALE GENOMIC DNA]</scope>
    <source>
        <strain evidence="1 2">AFS004017</strain>
    </source>
</reference>
<organism evidence="1 2">
    <name type="scientific">Bacillus wiedmannii</name>
    <dbReference type="NCBI Taxonomy" id="1890302"/>
    <lineage>
        <taxon>Bacteria</taxon>
        <taxon>Bacillati</taxon>
        <taxon>Bacillota</taxon>
        <taxon>Bacilli</taxon>
        <taxon>Bacillales</taxon>
        <taxon>Bacillaceae</taxon>
        <taxon>Bacillus</taxon>
        <taxon>Bacillus cereus group</taxon>
    </lineage>
</organism>
<protein>
    <submittedName>
        <fullName evidence="1">Uncharacterized protein</fullName>
    </submittedName>
</protein>
<evidence type="ECO:0000313" key="2">
    <source>
        <dbReference type="Proteomes" id="UP000220045"/>
    </source>
</evidence>
<dbReference type="AlphaFoldDB" id="A0A2A7W1A6"/>
<dbReference type="EMBL" id="NUEL01000014">
    <property type="protein sequence ID" value="PEJ08377.1"/>
    <property type="molecule type" value="Genomic_DNA"/>
</dbReference>
<sequence length="68" mass="8041">MKIVACRESEVEPGKNLEINTIPKFTFSFWDSIYYWICNVISIIYNFVLYHVISLNQSTYLFHLTLSS</sequence>